<dbReference type="GO" id="GO:0005737">
    <property type="term" value="C:cytoplasm"/>
    <property type="evidence" value="ECO:0007669"/>
    <property type="project" value="TreeGrafter"/>
</dbReference>
<protein>
    <submittedName>
        <fullName evidence="5">ThiJ/PfpI family protein</fullName>
    </submittedName>
</protein>
<dbReference type="InterPro" id="IPR002818">
    <property type="entry name" value="DJ-1/PfpI"/>
</dbReference>
<dbReference type="eggNOG" id="COG0693">
    <property type="taxonomic scope" value="Bacteria"/>
</dbReference>
<dbReference type="GeneID" id="57475897"/>
<evidence type="ECO:0000256" key="2">
    <source>
        <dbReference type="ARBA" id="ARBA00023239"/>
    </source>
</evidence>
<dbReference type="PANTHER" id="PTHR48094">
    <property type="entry name" value="PROTEIN/NUCLEIC ACID DEGLYCASE DJ-1-RELATED"/>
    <property type="match status" value="1"/>
</dbReference>
<reference evidence="6" key="1">
    <citation type="journal article" date="2014" name="Genome Announc.">
        <title>Full-genome sequence of the plant growth-promoting bacterium Pseudomonas protegens CHA0.</title>
        <authorList>
            <person name="Jousset A."/>
            <person name="Schuldes J."/>
            <person name="Keel C."/>
            <person name="Maurhofer M."/>
            <person name="Daniel R."/>
            <person name="Scheu S."/>
            <person name="Thuermer A."/>
        </authorList>
    </citation>
    <scope>NUCLEOTIDE SEQUENCE [LARGE SCALE GENOMIC DNA]</scope>
    <source>
        <strain evidence="6">DSM 19095 / LMG 27888 / CFBP 6595 / CHA0</strain>
    </source>
</reference>
<evidence type="ECO:0000256" key="1">
    <source>
        <dbReference type="ARBA" id="ARBA00023016"/>
    </source>
</evidence>
<accession>A0A2C9EM43</accession>
<dbReference type="SUPFAM" id="SSF52317">
    <property type="entry name" value="Class I glutamine amidotransferase-like"/>
    <property type="match status" value="1"/>
</dbReference>
<dbReference type="EMBL" id="CP003190">
    <property type="protein sequence ID" value="AGL84669.1"/>
    <property type="molecule type" value="Genomic_DNA"/>
</dbReference>
<name>A0A2C9EM43_PSEPH</name>
<evidence type="ECO:0000256" key="3">
    <source>
        <dbReference type="ARBA" id="ARBA00038493"/>
    </source>
</evidence>
<dbReference type="InterPro" id="IPR050325">
    <property type="entry name" value="Prot/Nucl_acid_deglycase"/>
</dbReference>
<dbReference type="RefSeq" id="WP_015635499.1">
    <property type="nucleotide sequence ID" value="NC_021237.1"/>
</dbReference>
<feature type="domain" description="DJ-1/PfpI" evidence="4">
    <location>
        <begin position="28"/>
        <end position="211"/>
    </location>
</feature>
<keyword evidence="2" id="KW-0456">Lyase</keyword>
<dbReference type="GO" id="GO:0019172">
    <property type="term" value="F:glyoxalase III activity"/>
    <property type="evidence" value="ECO:0007669"/>
    <property type="project" value="TreeGrafter"/>
</dbReference>
<dbReference type="Pfam" id="PF01965">
    <property type="entry name" value="DJ-1_PfpI"/>
    <property type="match status" value="1"/>
</dbReference>
<evidence type="ECO:0000313" key="5">
    <source>
        <dbReference type="EMBL" id="AGL84669.1"/>
    </source>
</evidence>
<keyword evidence="1" id="KW-0346">Stress response</keyword>
<dbReference type="HOGENOM" id="CLU_070319_1_0_6"/>
<evidence type="ECO:0000313" key="6">
    <source>
        <dbReference type="Proteomes" id="UP000013940"/>
    </source>
</evidence>
<dbReference type="Gene3D" id="3.40.50.880">
    <property type="match status" value="1"/>
</dbReference>
<organism evidence="5 6">
    <name type="scientific">Pseudomonas protegens (strain DSM 19095 / LMG 27888 / CFBP 6595 / CHA0)</name>
    <dbReference type="NCBI Taxonomy" id="1124983"/>
    <lineage>
        <taxon>Bacteria</taxon>
        <taxon>Pseudomonadati</taxon>
        <taxon>Pseudomonadota</taxon>
        <taxon>Gammaproteobacteria</taxon>
        <taxon>Pseudomonadales</taxon>
        <taxon>Pseudomonadaceae</taxon>
        <taxon>Pseudomonas</taxon>
    </lineage>
</organism>
<dbReference type="KEGG" id="pprc:PFLCHA0_c28990"/>
<gene>
    <name evidence="5" type="ORF">PFLCHA0_c28990</name>
</gene>
<dbReference type="GO" id="GO:0019243">
    <property type="term" value="P:methylglyoxal catabolic process to D-lactate via S-lactoyl-glutathione"/>
    <property type="evidence" value="ECO:0007669"/>
    <property type="project" value="TreeGrafter"/>
</dbReference>
<dbReference type="Proteomes" id="UP000013940">
    <property type="component" value="Chromosome"/>
</dbReference>
<evidence type="ECO:0000259" key="4">
    <source>
        <dbReference type="Pfam" id="PF01965"/>
    </source>
</evidence>
<sequence>MSKKILVVLTSVAKYPNLARATGLWLGEAVHFVKKVEAAGFEVDYVSPKGGYVPIDPHSLAMADDTDWQWYQDSAFMSRLGSTLKPSQVRSGDYVAIYYAGGHGVVWDFPDNPELQALSREIYEQGGYVSSVCHGAVGLLNIKLGDGRLLIAGKQVTGFSNEEEKLAELDQYVPYLTETELVKRGALYQKAAAPWAPFAVEDQRVITGQNPASGGPVADLLLAHLNK</sequence>
<dbReference type="AlphaFoldDB" id="A0A2C9EM43"/>
<dbReference type="CDD" id="cd03141">
    <property type="entry name" value="GATase1_Hsp31_like"/>
    <property type="match status" value="1"/>
</dbReference>
<comment type="similarity">
    <text evidence="3">Belongs to the peptidase C56 family. HSP31-like subfamily.</text>
</comment>
<proteinExistence type="inferred from homology"/>
<dbReference type="InterPro" id="IPR029062">
    <property type="entry name" value="Class_I_gatase-like"/>
</dbReference>
<dbReference type="PANTHER" id="PTHR48094:SF11">
    <property type="entry name" value="GLUTATHIONE-INDEPENDENT GLYOXALASE HSP31-RELATED"/>
    <property type="match status" value="1"/>
</dbReference>